<evidence type="ECO:0000313" key="4">
    <source>
        <dbReference type="Proteomes" id="UP000001932"/>
    </source>
</evidence>
<keyword evidence="4" id="KW-1185">Reference proteome</keyword>
<dbReference type="GO" id="GO:0046718">
    <property type="term" value="P:symbiont entry into host cell"/>
    <property type="evidence" value="ECO:0007669"/>
    <property type="project" value="InterPro"/>
</dbReference>
<sequence length="463" mass="45854">MKSSHTPTKHAIPFGQNGNKRDIPLESKTGSGEASLSLGFPPETMVPKVSGGIPPSGKDFNGILNELSAMGRWANAGAGYPFDAAFANAVGGYPAGAKIPNVENSGFWLNTVDNNNNLDNPEVADDRLTGRVPAENYGIATLSGLVKADVTLTTLQSAKVRIVLTGELKANMAVIFPAWQTSWTVVNQCTGSGSLICRTKAGAGVVVPKGESREIIGDGSGLVPRIVNASTTVAGITQLSSAIDSDSETLAATPKAVKALADTLSSGRLLNIQSFTKSGIYTPTLGTRKIRVKCWGAGGGGAGTSTNGGATSGAGGDVEGLYVLPNIATIEVVVGSGGASVDGDVAANGGDGGASSIMALSITADGGGGGQSTGNLKGGKTSGPSGSIILIQGQGGMGSLASFSDGIGGAFFSSSGGVPHVGGPGECGGYPGGGGAGAFKSYENSAHASGRGADGLVIVEEYS</sequence>
<proteinExistence type="predicted"/>
<dbReference type="HOGENOM" id="CLU_052618_0_0_6"/>
<evidence type="ECO:0000256" key="1">
    <source>
        <dbReference type="SAM" id="MobiDB-lite"/>
    </source>
</evidence>
<organism evidence="3 4">
    <name type="scientific">Sodalis glossinidius (strain morsitans)</name>
    <dbReference type="NCBI Taxonomy" id="343509"/>
    <lineage>
        <taxon>Bacteria</taxon>
        <taxon>Pseudomonadati</taxon>
        <taxon>Pseudomonadota</taxon>
        <taxon>Gammaproteobacteria</taxon>
        <taxon>Enterobacterales</taxon>
        <taxon>Bruguierivoracaceae</taxon>
        <taxon>Sodalis</taxon>
    </lineage>
</organism>
<dbReference type="GO" id="GO:0019062">
    <property type="term" value="P:virion attachment to host cell"/>
    <property type="evidence" value="ECO:0007669"/>
    <property type="project" value="InterPro"/>
</dbReference>
<protein>
    <submittedName>
        <fullName evidence="3">Hypothetical phage protein</fullName>
    </submittedName>
</protein>
<accession>Q2NTN0</accession>
<evidence type="ECO:0000259" key="2">
    <source>
        <dbReference type="Pfam" id="PF21722"/>
    </source>
</evidence>
<dbReference type="Pfam" id="PF21722">
    <property type="entry name" value="Gly_rich_2"/>
    <property type="match status" value="1"/>
</dbReference>
<dbReference type="EMBL" id="AP008232">
    <property type="protein sequence ID" value="BAE74495.1"/>
    <property type="molecule type" value="Genomic_DNA"/>
</dbReference>
<feature type="domain" description="Glycine-rich" evidence="2">
    <location>
        <begin position="280"/>
        <end position="460"/>
    </location>
</feature>
<name>Q2NTN0_SODGM</name>
<dbReference type="KEGG" id="sgl:SG1220"/>
<dbReference type="eggNOG" id="ENOG5030MCA">
    <property type="taxonomic scope" value="Bacteria"/>
</dbReference>
<reference evidence="3 4" key="1">
    <citation type="journal article" date="2006" name="Genome Res.">
        <title>Massive genome erosion and functional adaptations provide insights into the symbiotic lifestyle of Sodalis glossinidius in the tsetse host.</title>
        <authorList>
            <person name="Toh H."/>
            <person name="Weiss B.L."/>
            <person name="Perkin S.A.H."/>
            <person name="Yamashita A."/>
            <person name="Oshima K."/>
            <person name="Hattori M."/>
            <person name="Aksoy S."/>
        </authorList>
    </citation>
    <scope>NUCLEOTIDE SEQUENCE [LARGE SCALE GENOMIC DNA]</scope>
    <source>
        <strain evidence="4">morsitans</strain>
    </source>
</reference>
<dbReference type="RefSeq" id="WP_011411050.1">
    <property type="nucleotide sequence ID" value="NC_007712.1"/>
</dbReference>
<dbReference type="InterPro" id="IPR049304">
    <property type="entry name" value="Gly_rich_dom"/>
</dbReference>
<gene>
    <name evidence="3" type="ordered locus">SG1220</name>
</gene>
<dbReference type="InterPro" id="IPR005068">
    <property type="entry name" value="Phage_lambda_Stf-r2"/>
</dbReference>
<evidence type="ECO:0000313" key="3">
    <source>
        <dbReference type="EMBL" id="BAE74495.1"/>
    </source>
</evidence>
<dbReference type="Pfam" id="PF03406">
    <property type="entry name" value="Phage_fiber_2"/>
    <property type="match status" value="1"/>
</dbReference>
<dbReference type="AlphaFoldDB" id="Q2NTN0"/>
<dbReference type="Proteomes" id="UP000001932">
    <property type="component" value="Chromosome"/>
</dbReference>
<feature type="region of interest" description="Disordered" evidence="1">
    <location>
        <begin position="1"/>
        <end position="53"/>
    </location>
</feature>